<comment type="subcellular location">
    <subcellularLocation>
        <location evidence="1">Cytoplasm</location>
    </subcellularLocation>
</comment>
<dbReference type="SUPFAM" id="SSF52172">
    <property type="entry name" value="CheY-like"/>
    <property type="match status" value="1"/>
</dbReference>
<feature type="modified residue" description="4-aspartylphosphate" evidence="8">
    <location>
        <position position="56"/>
    </location>
</feature>
<evidence type="ECO:0000256" key="1">
    <source>
        <dbReference type="ARBA" id="ARBA00004496"/>
    </source>
</evidence>
<evidence type="ECO:0000256" key="3">
    <source>
        <dbReference type="ARBA" id="ARBA00022553"/>
    </source>
</evidence>
<dbReference type="PROSITE" id="PS50110">
    <property type="entry name" value="RESPONSE_REGULATORY"/>
    <property type="match status" value="1"/>
</dbReference>
<dbReference type="PANTHER" id="PTHR42713">
    <property type="entry name" value="HISTIDINE KINASE-RELATED"/>
    <property type="match status" value="1"/>
</dbReference>
<dbReference type="SMART" id="SM00342">
    <property type="entry name" value="HTH_ARAC"/>
    <property type="match status" value="1"/>
</dbReference>
<dbReference type="CDD" id="cd17536">
    <property type="entry name" value="REC_YesN-like"/>
    <property type="match status" value="1"/>
</dbReference>
<evidence type="ECO:0000256" key="8">
    <source>
        <dbReference type="PROSITE-ProRule" id="PRU00169"/>
    </source>
</evidence>
<dbReference type="Gene3D" id="1.10.10.60">
    <property type="entry name" value="Homeodomain-like"/>
    <property type="match status" value="2"/>
</dbReference>
<protein>
    <submittedName>
        <fullName evidence="9">Two-component system, response regulator YesN</fullName>
    </submittedName>
</protein>
<dbReference type="Gene3D" id="3.40.50.2300">
    <property type="match status" value="1"/>
</dbReference>
<dbReference type="AlphaFoldDB" id="A0A1X7JKA2"/>
<dbReference type="InterPro" id="IPR020449">
    <property type="entry name" value="Tscrpt_reg_AraC-type_HTH"/>
</dbReference>
<dbReference type="InterPro" id="IPR051552">
    <property type="entry name" value="HptR"/>
</dbReference>
<evidence type="ECO:0000256" key="5">
    <source>
        <dbReference type="ARBA" id="ARBA00023015"/>
    </source>
</evidence>
<keyword evidence="6" id="KW-0238">DNA-binding</keyword>
<sequence length="534" mass="61912">MNIKALLVDDEIHILNNLKIVIPWQEFGIEIIGTARNGAEAMDLVKEHAPDLILCDIRMPIMDGMEFLKELRKMGQESEVLMLTGYQEFEYARVALQHGVRDYILKPINYEELELTIVKLADEIRSSKMEKKMAERRWGKVVSLAYEKMMFDVIMGFTSSNPSYAIVDEDVQLDQLVYTVIMVDLDGYAQNTVSWSDSERRLWNFAVRNVLQDALSDDELKYAVLQTREGEWCVLLQFMKDRYKANEKDTENWSITIQQAVKQHVKMSVSVAWDSGPIPMPALPHAYKRLQRVLMLHPDDEQLVSVDESSTARQAASVSQWHLVEEILSGMKSNDKQRVEQGLIDLQNSLMLMSEQSILRAEKFLHYIIIHLLREMRELELLNKHEEESMWKKLQHSVSMKDLLNVLNQLLDQSKEHAMNKKSSELLMISAKDYIHRNLGSDIGVDEIADYLGISCSYFSLLFKNRFGETFVEYLTKQRMDLAKSMLVMTDKSITQIGGLVGYSERRYFTKVFQRYTGMTPSDFRENEKQAEPN</sequence>
<dbReference type="GO" id="GO:0005737">
    <property type="term" value="C:cytoplasm"/>
    <property type="evidence" value="ECO:0007669"/>
    <property type="project" value="UniProtKB-SubCell"/>
</dbReference>
<dbReference type="RefSeq" id="WP_085493797.1">
    <property type="nucleotide sequence ID" value="NZ_FXAZ01000001.1"/>
</dbReference>
<dbReference type="Pfam" id="PF12833">
    <property type="entry name" value="HTH_18"/>
    <property type="match status" value="1"/>
</dbReference>
<keyword evidence="3 8" id="KW-0597">Phosphoprotein</keyword>
<dbReference type="STRING" id="1852522.SAMN06295960_1686"/>
<evidence type="ECO:0000313" key="10">
    <source>
        <dbReference type="Proteomes" id="UP000193834"/>
    </source>
</evidence>
<keyword evidence="10" id="KW-1185">Reference proteome</keyword>
<keyword evidence="2" id="KW-0963">Cytoplasm</keyword>
<dbReference type="InterPro" id="IPR001789">
    <property type="entry name" value="Sig_transdc_resp-reg_receiver"/>
</dbReference>
<evidence type="ECO:0000256" key="4">
    <source>
        <dbReference type="ARBA" id="ARBA00023012"/>
    </source>
</evidence>
<dbReference type="GO" id="GO:0000160">
    <property type="term" value="P:phosphorelay signal transduction system"/>
    <property type="evidence" value="ECO:0007669"/>
    <property type="project" value="UniProtKB-KW"/>
</dbReference>
<dbReference type="PRINTS" id="PR00032">
    <property type="entry name" value="HTHARAC"/>
</dbReference>
<keyword evidence="7" id="KW-0804">Transcription</keyword>
<dbReference type="InterPro" id="IPR011006">
    <property type="entry name" value="CheY-like_superfamily"/>
</dbReference>
<name>A0A1X7JKA2_9BACL</name>
<dbReference type="GO" id="GO:0043565">
    <property type="term" value="F:sequence-specific DNA binding"/>
    <property type="evidence" value="ECO:0007669"/>
    <property type="project" value="InterPro"/>
</dbReference>
<keyword evidence="5" id="KW-0805">Transcription regulation</keyword>
<dbReference type="InterPro" id="IPR018060">
    <property type="entry name" value="HTH_AraC"/>
</dbReference>
<dbReference type="PROSITE" id="PS01124">
    <property type="entry name" value="HTH_ARAC_FAMILY_2"/>
    <property type="match status" value="1"/>
</dbReference>
<dbReference type="InterPro" id="IPR009057">
    <property type="entry name" value="Homeodomain-like_sf"/>
</dbReference>
<dbReference type="SMART" id="SM00448">
    <property type="entry name" value="REC"/>
    <property type="match status" value="1"/>
</dbReference>
<proteinExistence type="predicted"/>
<dbReference type="PANTHER" id="PTHR42713:SF3">
    <property type="entry name" value="TRANSCRIPTIONAL REGULATORY PROTEIN HPTR"/>
    <property type="match status" value="1"/>
</dbReference>
<dbReference type="GO" id="GO:0003700">
    <property type="term" value="F:DNA-binding transcription factor activity"/>
    <property type="evidence" value="ECO:0007669"/>
    <property type="project" value="InterPro"/>
</dbReference>
<dbReference type="OrthoDB" id="9788446at2"/>
<evidence type="ECO:0000256" key="2">
    <source>
        <dbReference type="ARBA" id="ARBA00022490"/>
    </source>
</evidence>
<dbReference type="Proteomes" id="UP000193834">
    <property type="component" value="Unassembled WGS sequence"/>
</dbReference>
<evidence type="ECO:0000256" key="7">
    <source>
        <dbReference type="ARBA" id="ARBA00023163"/>
    </source>
</evidence>
<keyword evidence="4" id="KW-0902">Two-component regulatory system</keyword>
<evidence type="ECO:0000313" key="9">
    <source>
        <dbReference type="EMBL" id="SMG28341.1"/>
    </source>
</evidence>
<dbReference type="SUPFAM" id="SSF46689">
    <property type="entry name" value="Homeodomain-like"/>
    <property type="match status" value="2"/>
</dbReference>
<dbReference type="Pfam" id="PF00072">
    <property type="entry name" value="Response_reg"/>
    <property type="match status" value="1"/>
</dbReference>
<reference evidence="9 10" key="1">
    <citation type="submission" date="2017-04" db="EMBL/GenBank/DDBJ databases">
        <authorList>
            <person name="Afonso C.L."/>
            <person name="Miller P.J."/>
            <person name="Scott M.A."/>
            <person name="Spackman E."/>
            <person name="Goraichik I."/>
            <person name="Dimitrov K.M."/>
            <person name="Suarez D.L."/>
            <person name="Swayne D.E."/>
        </authorList>
    </citation>
    <scope>NUCLEOTIDE SEQUENCE [LARGE SCALE GENOMIC DNA]</scope>
    <source>
        <strain evidence="9 10">11</strain>
    </source>
</reference>
<dbReference type="EMBL" id="FXAZ01000001">
    <property type="protein sequence ID" value="SMG28341.1"/>
    <property type="molecule type" value="Genomic_DNA"/>
</dbReference>
<accession>A0A1X7JKA2</accession>
<gene>
    <name evidence="9" type="ORF">SAMN06295960_1686</name>
</gene>
<evidence type="ECO:0000256" key="6">
    <source>
        <dbReference type="ARBA" id="ARBA00023125"/>
    </source>
</evidence>
<organism evidence="9 10">
    <name type="scientific">Paenibacillus aquistagni</name>
    <dbReference type="NCBI Taxonomy" id="1852522"/>
    <lineage>
        <taxon>Bacteria</taxon>
        <taxon>Bacillati</taxon>
        <taxon>Bacillota</taxon>
        <taxon>Bacilli</taxon>
        <taxon>Bacillales</taxon>
        <taxon>Paenibacillaceae</taxon>
        <taxon>Paenibacillus</taxon>
    </lineage>
</organism>